<proteinExistence type="predicted"/>
<sequence length="57" mass="6043">MWGGGTTTHYKKKIDDAIISNAASGDASPNSLEGTIRGSGEEVKEIIKNICNYASLE</sequence>
<reference evidence="1 2" key="1">
    <citation type="submission" date="2023-10" db="EMBL/GenBank/DDBJ databases">
        <title>Chromosome-scale genome assembly provides insights into flower coloration mechanisms of Canna indica.</title>
        <authorList>
            <person name="Li C."/>
        </authorList>
    </citation>
    <scope>NUCLEOTIDE SEQUENCE [LARGE SCALE GENOMIC DNA]</scope>
    <source>
        <tissue evidence="1">Flower</tissue>
    </source>
</reference>
<accession>A0AAQ3QHT5</accession>
<name>A0AAQ3QHT5_9LILI</name>
<dbReference type="Proteomes" id="UP001327560">
    <property type="component" value="Chromosome 6"/>
</dbReference>
<keyword evidence="2" id="KW-1185">Reference proteome</keyword>
<dbReference type="EMBL" id="CP136895">
    <property type="protein sequence ID" value="WOL09931.1"/>
    <property type="molecule type" value="Genomic_DNA"/>
</dbReference>
<gene>
    <name evidence="1" type="ORF">Cni_G18685</name>
</gene>
<organism evidence="1 2">
    <name type="scientific">Canna indica</name>
    <name type="common">Indian-shot</name>
    <dbReference type="NCBI Taxonomy" id="4628"/>
    <lineage>
        <taxon>Eukaryota</taxon>
        <taxon>Viridiplantae</taxon>
        <taxon>Streptophyta</taxon>
        <taxon>Embryophyta</taxon>
        <taxon>Tracheophyta</taxon>
        <taxon>Spermatophyta</taxon>
        <taxon>Magnoliopsida</taxon>
        <taxon>Liliopsida</taxon>
        <taxon>Zingiberales</taxon>
        <taxon>Cannaceae</taxon>
        <taxon>Canna</taxon>
    </lineage>
</organism>
<evidence type="ECO:0000313" key="1">
    <source>
        <dbReference type="EMBL" id="WOL09931.1"/>
    </source>
</evidence>
<protein>
    <submittedName>
        <fullName evidence="1">Uncharacterized protein</fullName>
    </submittedName>
</protein>
<dbReference type="AlphaFoldDB" id="A0AAQ3QHT5"/>
<evidence type="ECO:0000313" key="2">
    <source>
        <dbReference type="Proteomes" id="UP001327560"/>
    </source>
</evidence>